<organism evidence="11 13">
    <name type="scientific">Capnocytophaga cynodegmi</name>
    <dbReference type="NCBI Taxonomy" id="28189"/>
    <lineage>
        <taxon>Bacteria</taxon>
        <taxon>Pseudomonadati</taxon>
        <taxon>Bacteroidota</taxon>
        <taxon>Flavobacteriia</taxon>
        <taxon>Flavobacteriales</taxon>
        <taxon>Flavobacteriaceae</taxon>
        <taxon>Capnocytophaga</taxon>
    </lineage>
</organism>
<dbReference type="InterPro" id="IPR006390">
    <property type="entry name" value="DHP_synth_dom"/>
</dbReference>
<dbReference type="EMBL" id="CDOG01000037">
    <property type="protein sequence ID" value="CEN40465.1"/>
    <property type="molecule type" value="Genomic_DNA"/>
</dbReference>
<dbReference type="AlphaFoldDB" id="A0A0B7HGH8"/>
<evidence type="ECO:0000256" key="6">
    <source>
        <dbReference type="ARBA" id="ARBA00022723"/>
    </source>
</evidence>
<keyword evidence="5 11" id="KW-0808">Transferase</keyword>
<dbReference type="RefSeq" id="WP_026193817.1">
    <property type="nucleotide sequence ID" value="NZ_CDOD01000004.1"/>
</dbReference>
<dbReference type="SUPFAM" id="SSF51717">
    <property type="entry name" value="Dihydropteroate synthetase-like"/>
    <property type="match status" value="1"/>
</dbReference>
<evidence type="ECO:0000259" key="9">
    <source>
        <dbReference type="PROSITE" id="PS50972"/>
    </source>
</evidence>
<comment type="catalytic activity">
    <reaction evidence="1">
        <text>(7,8-dihydropterin-6-yl)methyl diphosphate + 4-aminobenzoate = 7,8-dihydropteroate + diphosphate</text>
        <dbReference type="Rhea" id="RHEA:19949"/>
        <dbReference type="ChEBI" id="CHEBI:17836"/>
        <dbReference type="ChEBI" id="CHEBI:17839"/>
        <dbReference type="ChEBI" id="CHEBI:33019"/>
        <dbReference type="ChEBI" id="CHEBI:72950"/>
        <dbReference type="EC" id="2.5.1.15"/>
    </reaction>
</comment>
<reference evidence="12 13" key="1">
    <citation type="submission" date="2015-01" db="EMBL/GenBank/DDBJ databases">
        <authorList>
            <person name="MANFREDI Pablo"/>
        </authorList>
    </citation>
    <scope>NUCLEOTIDE SEQUENCE [LARGE SCALE GENOMIC DNA]</scope>
    <source>
        <strain evidence="11 13">Ccy74</strain>
        <strain evidence="10 12">Ccyn2B</strain>
    </source>
</reference>
<dbReference type="GO" id="GO:0046654">
    <property type="term" value="P:tetrahydrofolate biosynthetic process"/>
    <property type="evidence" value="ECO:0007669"/>
    <property type="project" value="TreeGrafter"/>
</dbReference>
<comment type="cofactor">
    <cofactor evidence="2">
        <name>Mg(2+)</name>
        <dbReference type="ChEBI" id="CHEBI:18420"/>
    </cofactor>
</comment>
<dbReference type="EC" id="2.5.1.15" evidence="4"/>
<evidence type="ECO:0000313" key="10">
    <source>
        <dbReference type="EMBL" id="CEN32686.1"/>
    </source>
</evidence>
<evidence type="ECO:0000256" key="7">
    <source>
        <dbReference type="ARBA" id="ARBA00022842"/>
    </source>
</evidence>
<dbReference type="EMBL" id="CDOD01000004">
    <property type="protein sequence ID" value="CEN32686.1"/>
    <property type="molecule type" value="Genomic_DNA"/>
</dbReference>
<keyword evidence="12" id="KW-1185">Reference proteome</keyword>
<dbReference type="Proteomes" id="UP000038055">
    <property type="component" value="Unassembled WGS sequence"/>
</dbReference>
<dbReference type="GO" id="GO:0004156">
    <property type="term" value="F:dihydropteroate synthase activity"/>
    <property type="evidence" value="ECO:0007669"/>
    <property type="project" value="UniProtKB-EC"/>
</dbReference>
<evidence type="ECO:0000313" key="13">
    <source>
        <dbReference type="Proteomes" id="UP000038083"/>
    </source>
</evidence>
<evidence type="ECO:0000256" key="2">
    <source>
        <dbReference type="ARBA" id="ARBA00001946"/>
    </source>
</evidence>
<name>A0A0B7HGH8_9FLAO</name>
<dbReference type="Proteomes" id="UP000038083">
    <property type="component" value="Unassembled WGS sequence"/>
</dbReference>
<dbReference type="CDD" id="cd00739">
    <property type="entry name" value="DHPS"/>
    <property type="match status" value="1"/>
</dbReference>
<evidence type="ECO:0000313" key="12">
    <source>
        <dbReference type="Proteomes" id="UP000038055"/>
    </source>
</evidence>
<dbReference type="PANTHER" id="PTHR20941">
    <property type="entry name" value="FOLATE SYNTHESIS PROTEINS"/>
    <property type="match status" value="1"/>
</dbReference>
<dbReference type="OrthoDB" id="9811744at2"/>
<feature type="domain" description="Pterin-binding" evidence="9">
    <location>
        <begin position="15"/>
        <end position="266"/>
    </location>
</feature>
<gene>
    <name evidence="11" type="primary">folP</name>
    <name evidence="10" type="ORF">CCYN2B_120023</name>
    <name evidence="11" type="ORF">CCYN74_420023</name>
</gene>
<evidence type="ECO:0000256" key="8">
    <source>
        <dbReference type="ARBA" id="ARBA00022909"/>
    </source>
</evidence>
<keyword evidence="6" id="KW-0479">Metal-binding</keyword>
<dbReference type="PROSITE" id="PS50972">
    <property type="entry name" value="PTERIN_BINDING"/>
    <property type="match status" value="1"/>
</dbReference>
<dbReference type="STRING" id="28189.CCYN74_420023"/>
<dbReference type="InterPro" id="IPR000489">
    <property type="entry name" value="Pterin-binding_dom"/>
</dbReference>
<dbReference type="GO" id="GO:0046656">
    <property type="term" value="P:folic acid biosynthetic process"/>
    <property type="evidence" value="ECO:0007669"/>
    <property type="project" value="UniProtKB-KW"/>
</dbReference>
<accession>A0A0B7HGH8</accession>
<evidence type="ECO:0000256" key="3">
    <source>
        <dbReference type="ARBA" id="ARBA00004763"/>
    </source>
</evidence>
<dbReference type="InterPro" id="IPR045031">
    <property type="entry name" value="DHP_synth-like"/>
</dbReference>
<dbReference type="GO" id="GO:0046872">
    <property type="term" value="F:metal ion binding"/>
    <property type="evidence" value="ECO:0007669"/>
    <property type="project" value="UniProtKB-KW"/>
</dbReference>
<dbReference type="eggNOG" id="COG0294">
    <property type="taxonomic scope" value="Bacteria"/>
</dbReference>
<keyword evidence="7" id="KW-0460">Magnesium</keyword>
<evidence type="ECO:0000256" key="5">
    <source>
        <dbReference type="ARBA" id="ARBA00022679"/>
    </source>
</evidence>
<evidence type="ECO:0000313" key="11">
    <source>
        <dbReference type="EMBL" id="CEN40465.1"/>
    </source>
</evidence>
<protein>
    <recommendedName>
        <fullName evidence="4">dihydropteroate synthase</fullName>
        <ecNumber evidence="4">2.5.1.15</ecNumber>
    </recommendedName>
</protein>
<dbReference type="InterPro" id="IPR011005">
    <property type="entry name" value="Dihydropteroate_synth-like_sf"/>
</dbReference>
<evidence type="ECO:0000256" key="4">
    <source>
        <dbReference type="ARBA" id="ARBA00012458"/>
    </source>
</evidence>
<dbReference type="NCBIfam" id="TIGR01496">
    <property type="entry name" value="DHPS"/>
    <property type="match status" value="1"/>
</dbReference>
<keyword evidence="8" id="KW-0289">Folate biosynthesis</keyword>
<dbReference type="GO" id="GO:0005829">
    <property type="term" value="C:cytosol"/>
    <property type="evidence" value="ECO:0007669"/>
    <property type="project" value="TreeGrafter"/>
</dbReference>
<dbReference type="Pfam" id="PF00809">
    <property type="entry name" value="Pterin_bind"/>
    <property type="match status" value="1"/>
</dbReference>
<dbReference type="Gene3D" id="3.20.20.20">
    <property type="entry name" value="Dihydropteroate synthase-like"/>
    <property type="match status" value="1"/>
</dbReference>
<comment type="pathway">
    <text evidence="3">Cofactor biosynthesis; tetrahydrofolate biosynthesis; 7,8-dihydrofolate from 2-amino-4-hydroxy-6-hydroxymethyl-7,8-dihydropteridine diphosphate and 4-aminobenzoate: step 1/2.</text>
</comment>
<evidence type="ECO:0000256" key="1">
    <source>
        <dbReference type="ARBA" id="ARBA00000012"/>
    </source>
</evidence>
<dbReference type="PANTHER" id="PTHR20941:SF1">
    <property type="entry name" value="FOLIC ACID SYNTHESIS PROTEIN FOL1"/>
    <property type="match status" value="1"/>
</dbReference>
<proteinExistence type="predicted"/>
<sequence>MYINCNGELVSLKTPKVMGILNITPDSFFENSRVTQTDVLNRVEEMLSQGADFIDIGGYSSRPNAKEVSVEEELTRVIPIVKSITKTFPKIRLSVDTFRSEVARQSLLEGAYIINDISGGNLDNQMFEVIAEFQVPYIAMHMIGTPQTMQNHTNYTNIITEMIYYFSKIKAKAQGFGINDIIIDPGFGFSKTLDQNYEILQKLNLFKALELPILVGISRKSMLYNLLEINQDKALNATSIVNTISLMKGANILRVHDVTEAKECIKIFNKTFNK</sequence>